<reference evidence="2 3" key="1">
    <citation type="journal article" date="2012" name="J. Bacteriol.">
        <title>Genome Sequence of the Bacteriocin-Producing Strain Lactococcus garvieae DCC43.</title>
        <authorList>
            <person name="Gabrielsen C."/>
            <person name="Brede D.A."/>
            <person name="Hernandez P.E."/>
            <person name="Nes I.F."/>
            <person name="Diep D.B."/>
        </authorList>
    </citation>
    <scope>NUCLEOTIDE SEQUENCE [LARGE SCALE GENOMIC DNA]</scope>
    <source>
        <strain evidence="2 3">DCC43</strain>
    </source>
</reference>
<keyword evidence="1" id="KW-0812">Transmembrane</keyword>
<accession>K2PIE2</accession>
<organism evidence="2 3">
    <name type="scientific">Lactococcus garvieae DCC43</name>
    <dbReference type="NCBI Taxonomy" id="1231377"/>
    <lineage>
        <taxon>Bacteria</taxon>
        <taxon>Bacillati</taxon>
        <taxon>Bacillota</taxon>
        <taxon>Bacilli</taxon>
        <taxon>Lactobacillales</taxon>
        <taxon>Streptococcaceae</taxon>
        <taxon>Lactococcus</taxon>
    </lineage>
</organism>
<feature type="transmembrane region" description="Helical" evidence="1">
    <location>
        <begin position="12"/>
        <end position="36"/>
    </location>
</feature>
<feature type="transmembrane region" description="Helical" evidence="1">
    <location>
        <begin position="42"/>
        <end position="61"/>
    </location>
</feature>
<dbReference type="Proteomes" id="UP000006787">
    <property type="component" value="Unassembled WGS sequence"/>
</dbReference>
<protein>
    <submittedName>
        <fullName evidence="2">Uncharacterized protein</fullName>
    </submittedName>
</protein>
<evidence type="ECO:0000256" key="1">
    <source>
        <dbReference type="SAM" id="Phobius"/>
    </source>
</evidence>
<evidence type="ECO:0000313" key="3">
    <source>
        <dbReference type="Proteomes" id="UP000006787"/>
    </source>
</evidence>
<sequence length="231" mass="25894">MKSRLKTLILYHFFNLKYLLAMILFILLLNFGIGFIPADGTVGSIDLPVFVFIIFVGAEIFREAFNFALINGVSRKSYYISHIVSSLVITASIMLTTTLIALVSQQSGSNNLIAFDWLFPEGNLFEMFIWFFGVGLAILSVAWFVSLILFSLPKKVQYLLIIIMVVLSSGLTLLNFAFDGILDTLLRFGLMFVGIFGSNPANPYLSAMMFTSLAFIFVATGWLFLRRAELK</sequence>
<feature type="transmembrane region" description="Helical" evidence="1">
    <location>
        <begin position="82"/>
        <end position="103"/>
    </location>
</feature>
<feature type="transmembrane region" description="Helical" evidence="1">
    <location>
        <begin position="158"/>
        <end position="178"/>
    </location>
</feature>
<feature type="transmembrane region" description="Helical" evidence="1">
    <location>
        <begin position="127"/>
        <end position="151"/>
    </location>
</feature>
<name>K2PIE2_9LACT</name>
<gene>
    <name evidence="2" type="ORF">C426_1412</name>
</gene>
<dbReference type="RefSeq" id="WP_003135944.1">
    <property type="nucleotide sequence ID" value="NZ_AMQS01000019.1"/>
</dbReference>
<dbReference type="PATRIC" id="fig|1231377.3.peg.1409"/>
<keyword evidence="1" id="KW-1133">Transmembrane helix</keyword>
<comment type="caution">
    <text evidence="2">The sequence shown here is derived from an EMBL/GenBank/DDBJ whole genome shotgun (WGS) entry which is preliminary data.</text>
</comment>
<dbReference type="AlphaFoldDB" id="K2PIE2"/>
<dbReference type="EMBL" id="AMQS01000019">
    <property type="protein sequence ID" value="EKF51200.1"/>
    <property type="molecule type" value="Genomic_DNA"/>
</dbReference>
<proteinExistence type="predicted"/>
<feature type="transmembrane region" description="Helical" evidence="1">
    <location>
        <begin position="204"/>
        <end position="225"/>
    </location>
</feature>
<keyword evidence="1" id="KW-0472">Membrane</keyword>
<evidence type="ECO:0000313" key="2">
    <source>
        <dbReference type="EMBL" id="EKF51200.1"/>
    </source>
</evidence>